<dbReference type="Pfam" id="PF00069">
    <property type="entry name" value="Pkinase"/>
    <property type="match status" value="1"/>
</dbReference>
<keyword evidence="8" id="KW-0472">Membrane</keyword>
<organism evidence="10 11">
    <name type="scientific">Cryptosporangium minutisporangium</name>
    <dbReference type="NCBI Taxonomy" id="113569"/>
    <lineage>
        <taxon>Bacteria</taxon>
        <taxon>Bacillati</taxon>
        <taxon>Actinomycetota</taxon>
        <taxon>Actinomycetes</taxon>
        <taxon>Cryptosporangiales</taxon>
        <taxon>Cryptosporangiaceae</taxon>
        <taxon>Cryptosporangium</taxon>
    </lineage>
</organism>
<evidence type="ECO:0000256" key="8">
    <source>
        <dbReference type="SAM" id="Phobius"/>
    </source>
</evidence>
<feature type="region of interest" description="Disordered" evidence="7">
    <location>
        <begin position="271"/>
        <end position="418"/>
    </location>
</feature>
<dbReference type="PANTHER" id="PTHR43289:SF6">
    <property type="entry name" value="SERINE_THREONINE-PROTEIN KINASE NEKL-3"/>
    <property type="match status" value="1"/>
</dbReference>
<keyword evidence="11" id="KW-1185">Reference proteome</keyword>
<keyword evidence="4" id="KW-0547">Nucleotide-binding</keyword>
<dbReference type="PANTHER" id="PTHR43289">
    <property type="entry name" value="MITOGEN-ACTIVATED PROTEIN KINASE KINASE KINASE 20-RELATED"/>
    <property type="match status" value="1"/>
</dbReference>
<evidence type="ECO:0000259" key="9">
    <source>
        <dbReference type="PROSITE" id="PS50011"/>
    </source>
</evidence>
<feature type="compositionally biased region" description="Gly residues" evidence="7">
    <location>
        <begin position="318"/>
        <end position="336"/>
    </location>
</feature>
<evidence type="ECO:0000256" key="1">
    <source>
        <dbReference type="ARBA" id="ARBA00012513"/>
    </source>
</evidence>
<dbReference type="SMART" id="SM00220">
    <property type="entry name" value="S_TKc"/>
    <property type="match status" value="1"/>
</dbReference>
<keyword evidence="5" id="KW-0418">Kinase</keyword>
<evidence type="ECO:0000256" key="7">
    <source>
        <dbReference type="SAM" id="MobiDB-lite"/>
    </source>
</evidence>
<keyword evidence="6" id="KW-0067">ATP-binding</keyword>
<accession>A0ABP6SX82</accession>
<evidence type="ECO:0000256" key="2">
    <source>
        <dbReference type="ARBA" id="ARBA00022527"/>
    </source>
</evidence>
<evidence type="ECO:0000313" key="11">
    <source>
        <dbReference type="Proteomes" id="UP001501676"/>
    </source>
</evidence>
<feature type="compositionally biased region" description="Polar residues" evidence="7">
    <location>
        <begin position="462"/>
        <end position="474"/>
    </location>
</feature>
<feature type="domain" description="Protein kinase" evidence="9">
    <location>
        <begin position="4"/>
        <end position="261"/>
    </location>
</feature>
<dbReference type="InterPro" id="IPR011009">
    <property type="entry name" value="Kinase-like_dom_sf"/>
</dbReference>
<evidence type="ECO:0000256" key="6">
    <source>
        <dbReference type="ARBA" id="ARBA00022840"/>
    </source>
</evidence>
<proteinExistence type="predicted"/>
<keyword evidence="2" id="KW-0723">Serine/threonine-protein kinase</keyword>
<dbReference type="InterPro" id="IPR000719">
    <property type="entry name" value="Prot_kinase_dom"/>
</dbReference>
<dbReference type="CDD" id="cd14014">
    <property type="entry name" value="STKc_PknB_like"/>
    <property type="match status" value="1"/>
</dbReference>
<evidence type="ECO:0000256" key="5">
    <source>
        <dbReference type="ARBA" id="ARBA00022777"/>
    </source>
</evidence>
<evidence type="ECO:0000313" key="10">
    <source>
        <dbReference type="EMBL" id="GAA3386924.1"/>
    </source>
</evidence>
<dbReference type="EC" id="2.7.11.1" evidence="1"/>
<sequence>MAGLSDLTVLARGGYSTVYRARQDSIGREVALKIDTRSLESERDRRRFLREAEAAGRMSGHPNVVNVYDAGVTEDNHPYLVMELCTGGSYATRLRQHGPLSPAEVRDVGVKIADALQAAHDNGILHRDVKPGNILINRYGVPGLADFGLAALPDPNRELSVTIEALTPAYAPPEVFRMEPPTPLGDQYALGASLYALLSGRPPRWPETGTPSLATMVMMLDEPVPDIPGVPASFSNVLRQAMAPYAEDRFGTAAELRDALAAMDLDPDTGSRHAFGAVGPVSGPSAPSSGAPSSAPPSSGPPSSGPPSYRPQSAPPYSGGGYAAGTGGPVTGGWQQGGLPPARPHSGPPAQTSPPASFSGPPGPGPTSGPPRGGANPTSVFPSSTFGSAKPDAGGYPPPYGPPPGGFSAPPPGGPPSSGGTKRTLLILGVVVAVLVVAVGIGVAVTGFLAGSDDEPRPPATSVPTDAPQPTSPAGTPLPSPSRSGELPGFPLDGLPTTTTGTNAFGSACEVAVLAATGSGMQAQCPANPECWRDESDGAVKARGCTNNHTWETFVIGTVSSSTRGTDARALRADPHVQFLCSPSVLTAVLTATGQDASGWRTSVSALGATKFRCLAGKGTDELSRPYFV</sequence>
<keyword evidence="8" id="KW-0812">Transmembrane</keyword>
<name>A0ABP6SX82_9ACTN</name>
<keyword evidence="8" id="KW-1133">Transmembrane helix</keyword>
<reference evidence="11" key="1">
    <citation type="journal article" date="2019" name="Int. J. Syst. Evol. Microbiol.">
        <title>The Global Catalogue of Microorganisms (GCM) 10K type strain sequencing project: providing services to taxonomists for standard genome sequencing and annotation.</title>
        <authorList>
            <consortium name="The Broad Institute Genomics Platform"/>
            <consortium name="The Broad Institute Genome Sequencing Center for Infectious Disease"/>
            <person name="Wu L."/>
            <person name="Ma J."/>
        </authorList>
    </citation>
    <scope>NUCLEOTIDE SEQUENCE [LARGE SCALE GENOMIC DNA]</scope>
    <source>
        <strain evidence="11">JCM 9458</strain>
    </source>
</reference>
<protein>
    <recommendedName>
        <fullName evidence="1">non-specific serine/threonine protein kinase</fullName>
        <ecNumber evidence="1">2.7.11.1</ecNumber>
    </recommendedName>
</protein>
<dbReference type="Proteomes" id="UP001501676">
    <property type="component" value="Unassembled WGS sequence"/>
</dbReference>
<dbReference type="EMBL" id="BAAAYN010000017">
    <property type="protein sequence ID" value="GAA3386924.1"/>
    <property type="molecule type" value="Genomic_DNA"/>
</dbReference>
<comment type="caution">
    <text evidence="10">The sequence shown here is derived from an EMBL/GenBank/DDBJ whole genome shotgun (WGS) entry which is preliminary data.</text>
</comment>
<feature type="compositionally biased region" description="Low complexity" evidence="7">
    <location>
        <begin position="276"/>
        <end position="293"/>
    </location>
</feature>
<dbReference type="InterPro" id="IPR008271">
    <property type="entry name" value="Ser/Thr_kinase_AS"/>
</dbReference>
<gene>
    <name evidence="10" type="ORF">GCM10020369_27460</name>
</gene>
<dbReference type="PROSITE" id="PS50011">
    <property type="entry name" value="PROTEIN_KINASE_DOM"/>
    <property type="match status" value="1"/>
</dbReference>
<evidence type="ECO:0000256" key="3">
    <source>
        <dbReference type="ARBA" id="ARBA00022679"/>
    </source>
</evidence>
<feature type="compositionally biased region" description="Pro residues" evidence="7">
    <location>
        <begin position="294"/>
        <end position="309"/>
    </location>
</feature>
<feature type="transmembrane region" description="Helical" evidence="8">
    <location>
        <begin position="425"/>
        <end position="450"/>
    </location>
</feature>
<feature type="compositionally biased region" description="Polar residues" evidence="7">
    <location>
        <begin position="376"/>
        <end position="387"/>
    </location>
</feature>
<evidence type="ECO:0000256" key="4">
    <source>
        <dbReference type="ARBA" id="ARBA00022741"/>
    </source>
</evidence>
<keyword evidence="3" id="KW-0808">Transferase</keyword>
<dbReference type="PROSITE" id="PS00108">
    <property type="entry name" value="PROTEIN_KINASE_ST"/>
    <property type="match status" value="1"/>
</dbReference>
<dbReference type="SUPFAM" id="SSF56112">
    <property type="entry name" value="Protein kinase-like (PK-like)"/>
    <property type="match status" value="1"/>
</dbReference>
<feature type="region of interest" description="Disordered" evidence="7">
    <location>
        <begin position="449"/>
        <end position="499"/>
    </location>
</feature>
<feature type="compositionally biased region" description="Pro residues" evidence="7">
    <location>
        <begin position="396"/>
        <end position="415"/>
    </location>
</feature>
<dbReference type="Gene3D" id="1.10.510.10">
    <property type="entry name" value="Transferase(Phosphotransferase) domain 1"/>
    <property type="match status" value="1"/>
</dbReference>
<feature type="compositionally biased region" description="Low complexity" evidence="7">
    <location>
        <begin position="487"/>
        <end position="499"/>
    </location>
</feature>